<reference evidence="2" key="2">
    <citation type="submission" date="2021-02" db="EMBL/GenBank/DDBJ databases">
        <authorList>
            <person name="Kimball J.A."/>
            <person name="Haas M.W."/>
            <person name="Macchietto M."/>
            <person name="Kono T."/>
            <person name="Duquette J."/>
            <person name="Shao M."/>
        </authorList>
    </citation>
    <scope>NUCLEOTIDE SEQUENCE</scope>
    <source>
        <tissue evidence="2">Fresh leaf tissue</tissue>
    </source>
</reference>
<sequence length="102" mass="10857">MWQENAPSAELPSGDARDEVLGASKADGGGDVAAGRTRGRAAALEGFARRRGVAQGARREDARSREGFARGRRAVVRRREGFARGHARSCAAARGARGARRR</sequence>
<gene>
    <name evidence="2" type="ORF">GUJ93_ZPchr0012g20403</name>
</gene>
<accession>A0A8J5WP85</accession>
<dbReference type="AlphaFoldDB" id="A0A8J5WP85"/>
<protein>
    <submittedName>
        <fullName evidence="2">Uncharacterized protein</fullName>
    </submittedName>
</protein>
<evidence type="ECO:0000313" key="3">
    <source>
        <dbReference type="Proteomes" id="UP000729402"/>
    </source>
</evidence>
<dbReference type="Proteomes" id="UP000729402">
    <property type="component" value="Unassembled WGS sequence"/>
</dbReference>
<organism evidence="2 3">
    <name type="scientific">Zizania palustris</name>
    <name type="common">Northern wild rice</name>
    <dbReference type="NCBI Taxonomy" id="103762"/>
    <lineage>
        <taxon>Eukaryota</taxon>
        <taxon>Viridiplantae</taxon>
        <taxon>Streptophyta</taxon>
        <taxon>Embryophyta</taxon>
        <taxon>Tracheophyta</taxon>
        <taxon>Spermatophyta</taxon>
        <taxon>Magnoliopsida</taxon>
        <taxon>Liliopsida</taxon>
        <taxon>Poales</taxon>
        <taxon>Poaceae</taxon>
        <taxon>BOP clade</taxon>
        <taxon>Oryzoideae</taxon>
        <taxon>Oryzeae</taxon>
        <taxon>Zizaniinae</taxon>
        <taxon>Zizania</taxon>
    </lineage>
</organism>
<reference evidence="2" key="1">
    <citation type="journal article" date="2021" name="bioRxiv">
        <title>Whole Genome Assembly and Annotation of Northern Wild Rice, Zizania palustris L., Supports a Whole Genome Duplication in the Zizania Genus.</title>
        <authorList>
            <person name="Haas M."/>
            <person name="Kono T."/>
            <person name="Macchietto M."/>
            <person name="Millas R."/>
            <person name="McGilp L."/>
            <person name="Shao M."/>
            <person name="Duquette J."/>
            <person name="Hirsch C.N."/>
            <person name="Kimball J."/>
        </authorList>
    </citation>
    <scope>NUCLEOTIDE SEQUENCE</scope>
    <source>
        <tissue evidence="2">Fresh leaf tissue</tissue>
    </source>
</reference>
<proteinExistence type="predicted"/>
<evidence type="ECO:0000313" key="2">
    <source>
        <dbReference type="EMBL" id="KAG8092632.1"/>
    </source>
</evidence>
<evidence type="ECO:0000256" key="1">
    <source>
        <dbReference type="SAM" id="MobiDB-lite"/>
    </source>
</evidence>
<name>A0A8J5WP85_ZIZPA</name>
<feature type="region of interest" description="Disordered" evidence="1">
    <location>
        <begin position="1"/>
        <end position="38"/>
    </location>
</feature>
<comment type="caution">
    <text evidence="2">The sequence shown here is derived from an EMBL/GenBank/DDBJ whole genome shotgun (WGS) entry which is preliminary data.</text>
</comment>
<keyword evidence="3" id="KW-1185">Reference proteome</keyword>
<dbReference type="EMBL" id="JAAALK010000080">
    <property type="protein sequence ID" value="KAG8092632.1"/>
    <property type="molecule type" value="Genomic_DNA"/>
</dbReference>